<protein>
    <submittedName>
        <fullName evidence="7">Transcriptional regulator</fullName>
    </submittedName>
</protein>
<proteinExistence type="inferred from homology"/>
<comment type="similarity">
    <text evidence="1">Belongs to the ner transcriptional regulatory family.</text>
</comment>
<dbReference type="OrthoDB" id="5405994at2"/>
<evidence type="ECO:0000313" key="7">
    <source>
        <dbReference type="EMBL" id="TPG64949.1"/>
    </source>
</evidence>
<accession>A0A502GRZ4</accession>
<dbReference type="Pfam" id="PF13693">
    <property type="entry name" value="HTH_35"/>
    <property type="match status" value="1"/>
</dbReference>
<dbReference type="InterPro" id="IPR038722">
    <property type="entry name" value="Ner_HTH_dom"/>
</dbReference>
<evidence type="ECO:0000256" key="4">
    <source>
        <dbReference type="ARBA" id="ARBA00023163"/>
    </source>
</evidence>
<evidence type="ECO:0000256" key="3">
    <source>
        <dbReference type="ARBA" id="ARBA00023125"/>
    </source>
</evidence>
<name>A0A502GRZ4_9GAMM</name>
<sequence>MSISHQTVKSTRYEKSSLSSLRPHPRQNWHPADIIAALHKKGTTLAALSRQSGLSSSTLSNALSRPWPKGELLIANAIGVRPAEIWPQRYFTENGQPIVKIMRNKKKD</sequence>
<dbReference type="Gene3D" id="1.10.260.40">
    <property type="entry name" value="lambda repressor-like DNA-binding domains"/>
    <property type="match status" value="1"/>
</dbReference>
<keyword evidence="4" id="KW-0804">Transcription</keyword>
<reference evidence="7 8" key="1">
    <citation type="journal article" date="2019" name="Environ. Microbiol.">
        <title>Species interactions and distinct microbial communities in high Arctic permafrost affected cryosols are associated with the CH4 and CO2 gas fluxes.</title>
        <authorList>
            <person name="Altshuler I."/>
            <person name="Hamel J."/>
            <person name="Turney S."/>
            <person name="Magnuson E."/>
            <person name="Levesque R."/>
            <person name="Greer C."/>
            <person name="Whyte L.G."/>
        </authorList>
    </citation>
    <scope>NUCLEOTIDE SEQUENCE [LARGE SCALE GENOMIC DNA]</scope>
    <source>
        <strain evidence="7 8">E4</strain>
    </source>
</reference>
<keyword evidence="3" id="KW-0238">DNA-binding</keyword>
<gene>
    <name evidence="7" type="ORF">EAH77_01500</name>
</gene>
<evidence type="ECO:0000259" key="6">
    <source>
        <dbReference type="Pfam" id="PF13693"/>
    </source>
</evidence>
<keyword evidence="2" id="KW-0805">Transcription regulation</keyword>
<evidence type="ECO:0000256" key="2">
    <source>
        <dbReference type="ARBA" id="ARBA00023015"/>
    </source>
</evidence>
<keyword evidence="8" id="KW-1185">Reference proteome</keyword>
<dbReference type="InterPro" id="IPR010982">
    <property type="entry name" value="Lambda_DNA-bd_dom_sf"/>
</dbReference>
<dbReference type="Proteomes" id="UP000317663">
    <property type="component" value="Unassembled WGS sequence"/>
</dbReference>
<dbReference type="SUPFAM" id="SSF47413">
    <property type="entry name" value="lambda repressor-like DNA-binding domains"/>
    <property type="match status" value="1"/>
</dbReference>
<feature type="region of interest" description="Disordered" evidence="5">
    <location>
        <begin position="1"/>
        <end position="26"/>
    </location>
</feature>
<evidence type="ECO:0000256" key="5">
    <source>
        <dbReference type="SAM" id="MobiDB-lite"/>
    </source>
</evidence>
<organism evidence="7 8">
    <name type="scientific">Ewingella americana</name>
    <dbReference type="NCBI Taxonomy" id="41202"/>
    <lineage>
        <taxon>Bacteria</taxon>
        <taxon>Pseudomonadati</taxon>
        <taxon>Pseudomonadota</taxon>
        <taxon>Gammaproteobacteria</taxon>
        <taxon>Enterobacterales</taxon>
        <taxon>Yersiniaceae</taxon>
        <taxon>Ewingella</taxon>
    </lineage>
</organism>
<dbReference type="EMBL" id="RCZD01000001">
    <property type="protein sequence ID" value="TPG64949.1"/>
    <property type="molecule type" value="Genomic_DNA"/>
</dbReference>
<feature type="domain" description="Ner winged helix-turn-helix DNA-binding" evidence="6">
    <location>
        <begin position="28"/>
        <end position="98"/>
    </location>
</feature>
<dbReference type="AlphaFoldDB" id="A0A502GRZ4"/>
<comment type="caution">
    <text evidence="7">The sequence shown here is derived from an EMBL/GenBank/DDBJ whole genome shotgun (WGS) entry which is preliminary data.</text>
</comment>
<evidence type="ECO:0000256" key="1">
    <source>
        <dbReference type="ARBA" id="ARBA00006157"/>
    </source>
</evidence>
<evidence type="ECO:0000313" key="8">
    <source>
        <dbReference type="Proteomes" id="UP000317663"/>
    </source>
</evidence>
<dbReference type="GO" id="GO:0003677">
    <property type="term" value="F:DNA binding"/>
    <property type="evidence" value="ECO:0007669"/>
    <property type="project" value="UniProtKB-KW"/>
</dbReference>
<feature type="compositionally biased region" description="Polar residues" evidence="5">
    <location>
        <begin position="1"/>
        <end position="20"/>
    </location>
</feature>